<evidence type="ECO:0000313" key="6">
    <source>
        <dbReference type="Proteomes" id="UP001311232"/>
    </source>
</evidence>
<evidence type="ECO:0000259" key="4">
    <source>
        <dbReference type="PROSITE" id="PS50268"/>
    </source>
</evidence>
<dbReference type="SUPFAM" id="SSF49313">
    <property type="entry name" value="Cadherin-like"/>
    <property type="match status" value="1"/>
</dbReference>
<keyword evidence="3" id="KW-0106">Calcium</keyword>
<organism evidence="5 6">
    <name type="scientific">Crenichthys baileyi</name>
    <name type="common">White River springfish</name>
    <dbReference type="NCBI Taxonomy" id="28760"/>
    <lineage>
        <taxon>Eukaryota</taxon>
        <taxon>Metazoa</taxon>
        <taxon>Chordata</taxon>
        <taxon>Craniata</taxon>
        <taxon>Vertebrata</taxon>
        <taxon>Euteleostomi</taxon>
        <taxon>Actinopterygii</taxon>
        <taxon>Neopterygii</taxon>
        <taxon>Teleostei</taxon>
        <taxon>Neoteleostei</taxon>
        <taxon>Acanthomorphata</taxon>
        <taxon>Ovalentaria</taxon>
        <taxon>Atherinomorphae</taxon>
        <taxon>Cyprinodontiformes</taxon>
        <taxon>Goodeidae</taxon>
        <taxon>Crenichthys</taxon>
    </lineage>
</organism>
<dbReference type="CDD" id="cd11304">
    <property type="entry name" value="Cadherin_repeat"/>
    <property type="match status" value="1"/>
</dbReference>
<accession>A0AAV9RBT5</accession>
<evidence type="ECO:0000313" key="5">
    <source>
        <dbReference type="EMBL" id="KAK5606045.1"/>
    </source>
</evidence>
<dbReference type="InterPro" id="IPR002126">
    <property type="entry name" value="Cadherin-like_dom"/>
</dbReference>
<evidence type="ECO:0000256" key="1">
    <source>
        <dbReference type="ARBA" id="ARBA00004370"/>
    </source>
</evidence>
<keyword evidence="2" id="KW-0472">Membrane</keyword>
<name>A0AAV9RBT5_9TELE</name>
<comment type="subcellular location">
    <subcellularLocation>
        <location evidence="1">Membrane</location>
    </subcellularLocation>
</comment>
<dbReference type="GO" id="GO:0007156">
    <property type="term" value="P:homophilic cell adhesion via plasma membrane adhesion molecules"/>
    <property type="evidence" value="ECO:0007669"/>
    <property type="project" value="InterPro"/>
</dbReference>
<proteinExistence type="predicted"/>
<gene>
    <name evidence="5" type="ORF">CRENBAI_001458</name>
</gene>
<comment type="caution">
    <text evidence="5">The sequence shown here is derived from an EMBL/GenBank/DDBJ whole genome shotgun (WGS) entry which is preliminary data.</text>
</comment>
<protein>
    <recommendedName>
        <fullName evidence="4">Cadherin domain-containing protein</fullName>
    </recommendedName>
</protein>
<dbReference type="FunFam" id="2.60.40.60:FF:000232">
    <property type="entry name" value="Neural-cadherin"/>
    <property type="match status" value="1"/>
</dbReference>
<dbReference type="EMBL" id="JAHHUM010002118">
    <property type="protein sequence ID" value="KAK5606045.1"/>
    <property type="molecule type" value="Genomic_DNA"/>
</dbReference>
<keyword evidence="6" id="KW-1185">Reference proteome</keyword>
<dbReference type="GO" id="GO:0005509">
    <property type="term" value="F:calcium ion binding"/>
    <property type="evidence" value="ECO:0007669"/>
    <property type="project" value="UniProtKB-UniRule"/>
</dbReference>
<feature type="domain" description="Cadherin" evidence="4">
    <location>
        <begin position="14"/>
        <end position="58"/>
    </location>
</feature>
<reference evidence="5 6" key="1">
    <citation type="submission" date="2021-06" db="EMBL/GenBank/DDBJ databases">
        <authorList>
            <person name="Palmer J.M."/>
        </authorList>
    </citation>
    <scope>NUCLEOTIDE SEQUENCE [LARGE SCALE GENOMIC DNA]</scope>
    <source>
        <strain evidence="5 6">MEX-2019</strain>
        <tissue evidence="5">Muscle</tissue>
    </source>
</reference>
<dbReference type="Gene3D" id="2.60.40.60">
    <property type="entry name" value="Cadherins"/>
    <property type="match status" value="1"/>
</dbReference>
<dbReference type="GO" id="GO:0016020">
    <property type="term" value="C:membrane"/>
    <property type="evidence" value="ECO:0007669"/>
    <property type="project" value="UniProtKB-SubCell"/>
</dbReference>
<feature type="non-terminal residue" evidence="5">
    <location>
        <position position="1"/>
    </location>
</feature>
<dbReference type="Pfam" id="PF00028">
    <property type="entry name" value="Cadherin"/>
    <property type="match status" value="1"/>
</dbReference>
<dbReference type="PROSITE" id="PS50268">
    <property type="entry name" value="CADHERIN_2"/>
    <property type="match status" value="1"/>
</dbReference>
<evidence type="ECO:0000256" key="3">
    <source>
        <dbReference type="PROSITE-ProRule" id="PRU00043"/>
    </source>
</evidence>
<dbReference type="InterPro" id="IPR015919">
    <property type="entry name" value="Cadherin-like_sf"/>
</dbReference>
<sequence length="82" mass="9071">FLVTPAVSFQKKPISYSLLINPSSLFSISAETGEISLTRTIDYESDQHRYLLLVRASEGQDSMSSAAEMPQHAFRGLVEPIP</sequence>
<dbReference type="AlphaFoldDB" id="A0AAV9RBT5"/>
<evidence type="ECO:0000256" key="2">
    <source>
        <dbReference type="ARBA" id="ARBA00023136"/>
    </source>
</evidence>
<dbReference type="Proteomes" id="UP001311232">
    <property type="component" value="Unassembled WGS sequence"/>
</dbReference>